<dbReference type="SMART" id="SM00342">
    <property type="entry name" value="HTH_ARAC"/>
    <property type="match status" value="1"/>
</dbReference>
<accession>A0A1M5VU30</accession>
<keyword evidence="6" id="KW-1185">Reference proteome</keyword>
<dbReference type="EMBL" id="FQXM01000013">
    <property type="protein sequence ID" value="SHH78731.1"/>
    <property type="molecule type" value="Genomic_DNA"/>
</dbReference>
<dbReference type="Proteomes" id="UP000184447">
    <property type="component" value="Unassembled WGS sequence"/>
</dbReference>
<dbReference type="Pfam" id="PF02311">
    <property type="entry name" value="AraC_binding"/>
    <property type="match status" value="1"/>
</dbReference>
<evidence type="ECO:0000313" key="6">
    <source>
        <dbReference type="Proteomes" id="UP000184447"/>
    </source>
</evidence>
<keyword evidence="2" id="KW-0238">DNA-binding</keyword>
<dbReference type="OrthoDB" id="9807321at2"/>
<evidence type="ECO:0000256" key="3">
    <source>
        <dbReference type="ARBA" id="ARBA00023163"/>
    </source>
</evidence>
<sequence>MKKTDTIMIDELNPYVRKVGVQGIAEWGNTYRKIYDHEWMYCIKGKAYYSANGVEHELTKGSLLLIKPNIPHGFWKDKENPAEIIWVHFDFKYRRDVHDLENLIKDNQNIYFNEELPEKNYLRQDYKIENRFFIPEIFKINKTSYVEDRFKDILKAFDQHHITWQLGAKANLLLIIKEVIYQMTEENNLNSKYNNENLIDYIKSYINQYYFRKITRKEISKYLGYNEDYIGKFFKNKEGISISQYLNDIRIEKAKELLDKTDFSVTNIAELIGFLDIYYFSKTMKNITGYSPNEWRCRNV</sequence>
<dbReference type="GO" id="GO:0043565">
    <property type="term" value="F:sequence-specific DNA binding"/>
    <property type="evidence" value="ECO:0007669"/>
    <property type="project" value="InterPro"/>
</dbReference>
<dbReference type="STRING" id="1121316.SAMN02745207_02491"/>
<dbReference type="InterPro" id="IPR014710">
    <property type="entry name" value="RmlC-like_jellyroll"/>
</dbReference>
<protein>
    <submittedName>
        <fullName evidence="5">AraC-like ligand binding domain-containing protein</fullName>
    </submittedName>
</protein>
<organism evidence="5 6">
    <name type="scientific">Clostridium grantii DSM 8605</name>
    <dbReference type="NCBI Taxonomy" id="1121316"/>
    <lineage>
        <taxon>Bacteria</taxon>
        <taxon>Bacillati</taxon>
        <taxon>Bacillota</taxon>
        <taxon>Clostridia</taxon>
        <taxon>Eubacteriales</taxon>
        <taxon>Clostridiaceae</taxon>
        <taxon>Clostridium</taxon>
    </lineage>
</organism>
<name>A0A1M5VU30_9CLOT</name>
<evidence type="ECO:0000259" key="4">
    <source>
        <dbReference type="PROSITE" id="PS01124"/>
    </source>
</evidence>
<dbReference type="InterPro" id="IPR037923">
    <property type="entry name" value="HTH-like"/>
</dbReference>
<dbReference type="PANTHER" id="PTHR43280">
    <property type="entry name" value="ARAC-FAMILY TRANSCRIPTIONAL REGULATOR"/>
    <property type="match status" value="1"/>
</dbReference>
<dbReference type="Pfam" id="PF12833">
    <property type="entry name" value="HTH_18"/>
    <property type="match status" value="1"/>
</dbReference>
<dbReference type="RefSeq" id="WP_073338752.1">
    <property type="nucleotide sequence ID" value="NZ_FQXM01000013.1"/>
</dbReference>
<keyword evidence="1" id="KW-0805">Transcription regulation</keyword>
<evidence type="ECO:0000256" key="1">
    <source>
        <dbReference type="ARBA" id="ARBA00023015"/>
    </source>
</evidence>
<dbReference type="AlphaFoldDB" id="A0A1M5VU30"/>
<dbReference type="PROSITE" id="PS01124">
    <property type="entry name" value="HTH_ARAC_FAMILY_2"/>
    <property type="match status" value="1"/>
</dbReference>
<feature type="domain" description="HTH araC/xylS-type" evidence="4">
    <location>
        <begin position="200"/>
        <end position="298"/>
    </location>
</feature>
<dbReference type="InterPro" id="IPR018060">
    <property type="entry name" value="HTH_AraC"/>
</dbReference>
<evidence type="ECO:0000256" key="2">
    <source>
        <dbReference type="ARBA" id="ARBA00023125"/>
    </source>
</evidence>
<dbReference type="InterPro" id="IPR009057">
    <property type="entry name" value="Homeodomain-like_sf"/>
</dbReference>
<reference evidence="5 6" key="1">
    <citation type="submission" date="2016-11" db="EMBL/GenBank/DDBJ databases">
        <authorList>
            <person name="Jaros S."/>
            <person name="Januszkiewicz K."/>
            <person name="Wedrychowicz H."/>
        </authorList>
    </citation>
    <scope>NUCLEOTIDE SEQUENCE [LARGE SCALE GENOMIC DNA]</scope>
    <source>
        <strain evidence="5 6">DSM 8605</strain>
    </source>
</reference>
<proteinExistence type="predicted"/>
<dbReference type="SUPFAM" id="SSF51215">
    <property type="entry name" value="Regulatory protein AraC"/>
    <property type="match status" value="1"/>
</dbReference>
<dbReference type="InterPro" id="IPR003313">
    <property type="entry name" value="AraC-bd"/>
</dbReference>
<dbReference type="Gene3D" id="1.10.10.60">
    <property type="entry name" value="Homeodomain-like"/>
    <property type="match status" value="2"/>
</dbReference>
<keyword evidence="3" id="KW-0804">Transcription</keyword>
<dbReference type="Gene3D" id="2.60.120.10">
    <property type="entry name" value="Jelly Rolls"/>
    <property type="match status" value="1"/>
</dbReference>
<dbReference type="SUPFAM" id="SSF46689">
    <property type="entry name" value="Homeodomain-like"/>
    <property type="match status" value="1"/>
</dbReference>
<dbReference type="PANTHER" id="PTHR43280:SF2">
    <property type="entry name" value="HTH-TYPE TRANSCRIPTIONAL REGULATOR EXSA"/>
    <property type="match status" value="1"/>
</dbReference>
<dbReference type="GO" id="GO:0003700">
    <property type="term" value="F:DNA-binding transcription factor activity"/>
    <property type="evidence" value="ECO:0007669"/>
    <property type="project" value="InterPro"/>
</dbReference>
<evidence type="ECO:0000313" key="5">
    <source>
        <dbReference type="EMBL" id="SHH78731.1"/>
    </source>
</evidence>
<gene>
    <name evidence="5" type="ORF">SAMN02745207_02491</name>
</gene>